<dbReference type="Proteomes" id="UP000695000">
    <property type="component" value="Unplaced"/>
</dbReference>
<sequence>MEVLIVAPFVPIIFNIGIHISTFLIDKTIILWSLLVYMMDHPFEYFVLVVCFYTLFEVLGHLLIRKRRPHLVVGCCCIYIAALEIYDTSLGAIDLFSQYVIIFTYMFGFPRYYKDKPIKHILRTALIYLLFANSNITLYCNRILHFHILFVAALTGGCFSVFLEYYITYWFKGEEEVLRQRRNSAAMRVQQ</sequence>
<protein>
    <submittedName>
        <fullName evidence="3">Uncharacterized protein LOC108559899</fullName>
    </submittedName>
</protein>
<feature type="transmembrane region" description="Helical" evidence="1">
    <location>
        <begin position="95"/>
        <end position="113"/>
    </location>
</feature>
<keyword evidence="1" id="KW-0472">Membrane</keyword>
<feature type="transmembrane region" description="Helical" evidence="1">
    <location>
        <begin position="71"/>
        <end position="89"/>
    </location>
</feature>
<feature type="transmembrane region" description="Helical" evidence="1">
    <location>
        <begin position="12"/>
        <end position="39"/>
    </location>
</feature>
<feature type="transmembrane region" description="Helical" evidence="1">
    <location>
        <begin position="125"/>
        <end position="144"/>
    </location>
</feature>
<keyword evidence="1" id="KW-1133">Transmembrane helix</keyword>
<keyword evidence="2" id="KW-1185">Reference proteome</keyword>
<dbReference type="RefSeq" id="XP_017772764.1">
    <property type="nucleotide sequence ID" value="XM_017917275.1"/>
</dbReference>
<reference evidence="3" key="1">
    <citation type="submission" date="2025-08" db="UniProtKB">
        <authorList>
            <consortium name="RefSeq"/>
        </authorList>
    </citation>
    <scope>IDENTIFICATION</scope>
    <source>
        <tissue evidence="3">Whole Larva</tissue>
    </source>
</reference>
<evidence type="ECO:0000256" key="1">
    <source>
        <dbReference type="SAM" id="Phobius"/>
    </source>
</evidence>
<organism evidence="2 3">
    <name type="scientific">Nicrophorus vespilloides</name>
    <name type="common">Boreal carrion beetle</name>
    <dbReference type="NCBI Taxonomy" id="110193"/>
    <lineage>
        <taxon>Eukaryota</taxon>
        <taxon>Metazoa</taxon>
        <taxon>Ecdysozoa</taxon>
        <taxon>Arthropoda</taxon>
        <taxon>Hexapoda</taxon>
        <taxon>Insecta</taxon>
        <taxon>Pterygota</taxon>
        <taxon>Neoptera</taxon>
        <taxon>Endopterygota</taxon>
        <taxon>Coleoptera</taxon>
        <taxon>Polyphaga</taxon>
        <taxon>Staphyliniformia</taxon>
        <taxon>Silphidae</taxon>
        <taxon>Nicrophorinae</taxon>
        <taxon>Nicrophorus</taxon>
    </lineage>
</organism>
<name>A0ABM1MDW4_NICVS</name>
<keyword evidence="1" id="KW-0812">Transmembrane</keyword>
<evidence type="ECO:0000313" key="3">
    <source>
        <dbReference type="RefSeq" id="XP_017772764.1"/>
    </source>
</evidence>
<gene>
    <name evidence="3" type="primary">LOC108559899</name>
</gene>
<feature type="transmembrane region" description="Helical" evidence="1">
    <location>
        <begin position="150"/>
        <end position="171"/>
    </location>
</feature>
<dbReference type="GeneID" id="108559899"/>
<accession>A0ABM1MDW4</accession>
<evidence type="ECO:0000313" key="2">
    <source>
        <dbReference type="Proteomes" id="UP000695000"/>
    </source>
</evidence>
<feature type="transmembrane region" description="Helical" evidence="1">
    <location>
        <begin position="45"/>
        <end position="64"/>
    </location>
</feature>
<proteinExistence type="predicted"/>